<comment type="function">
    <text evidence="2">Catalyzes the reduction of dTDP-6-deoxy-L-lyxo-4-hexulose to yield dTDP-L-rhamnose.</text>
</comment>
<protein>
    <recommendedName>
        <fullName evidence="2">dTDP-4-dehydrorhamnose reductase</fullName>
        <ecNumber evidence="2">1.1.1.133</ecNumber>
    </recommendedName>
</protein>
<dbReference type="InterPro" id="IPR036291">
    <property type="entry name" value="NAD(P)-bd_dom_sf"/>
</dbReference>
<comment type="caution">
    <text evidence="4">The sequence shown here is derived from an EMBL/GenBank/DDBJ whole genome shotgun (WGS) entry which is preliminary data.</text>
</comment>
<feature type="domain" description="RmlD-like substrate binding" evidence="3">
    <location>
        <begin position="1"/>
        <end position="278"/>
    </location>
</feature>
<dbReference type="PANTHER" id="PTHR10491">
    <property type="entry name" value="DTDP-4-DEHYDRORHAMNOSE REDUCTASE"/>
    <property type="match status" value="1"/>
</dbReference>
<dbReference type="PANTHER" id="PTHR10491:SF4">
    <property type="entry name" value="METHIONINE ADENOSYLTRANSFERASE 2 SUBUNIT BETA"/>
    <property type="match status" value="1"/>
</dbReference>
<dbReference type="GO" id="GO:0019305">
    <property type="term" value="P:dTDP-rhamnose biosynthetic process"/>
    <property type="evidence" value="ECO:0007669"/>
    <property type="project" value="UniProtKB-UniPathway"/>
</dbReference>
<name>A0A7C4XNP2_UNCW3</name>
<sequence>MKVFITGADGGLGSEVRNLLKREKINFLGVDIKQLDITDFKKTNEVILNYQPDVILHFAAISNVDECERNKELALRTNSLSTLGLVTIAKKIGAKFLYTSTSFVFDGYAEEPYFEYSTPNPICEYGRTKLIGENFIKEVYDRFYIVRTSWLFGENSKTFISKFLKTEEKPHSINIICDQFGSFTYIPDLAEAIFLLIKSENYGTYHLTNSGFGTWLDFALKAKDLMKFNTELIPTKLEELNLPAPRPRFAPLGSRNYEFFFEKKMRPWQDALTDFIRILQ</sequence>
<organism evidence="4">
    <name type="scientific">candidate division WOR-3 bacterium</name>
    <dbReference type="NCBI Taxonomy" id="2052148"/>
    <lineage>
        <taxon>Bacteria</taxon>
        <taxon>Bacteria division WOR-3</taxon>
    </lineage>
</organism>
<comment type="similarity">
    <text evidence="1 2">Belongs to the dTDP-4-dehydrorhamnose reductase family.</text>
</comment>
<dbReference type="InterPro" id="IPR005913">
    <property type="entry name" value="dTDP_dehydrorham_reduct"/>
</dbReference>
<gene>
    <name evidence="4" type="primary">rfbD</name>
    <name evidence="4" type="ORF">ENV60_09760</name>
</gene>
<reference evidence="4" key="1">
    <citation type="journal article" date="2020" name="mSystems">
        <title>Genome- and Community-Level Interaction Insights into Carbon Utilization and Element Cycling Functions of Hydrothermarchaeota in Hydrothermal Sediment.</title>
        <authorList>
            <person name="Zhou Z."/>
            <person name="Liu Y."/>
            <person name="Xu W."/>
            <person name="Pan J."/>
            <person name="Luo Z.H."/>
            <person name="Li M."/>
        </authorList>
    </citation>
    <scope>NUCLEOTIDE SEQUENCE [LARGE SCALE GENOMIC DNA]</scope>
    <source>
        <strain evidence="4">SpSt-774</strain>
    </source>
</reference>
<dbReference type="NCBIfam" id="TIGR01214">
    <property type="entry name" value="rmlD"/>
    <property type="match status" value="1"/>
</dbReference>
<dbReference type="Gene3D" id="3.40.50.720">
    <property type="entry name" value="NAD(P)-binding Rossmann-like Domain"/>
    <property type="match status" value="1"/>
</dbReference>
<dbReference type="EC" id="1.1.1.133" evidence="2"/>
<evidence type="ECO:0000313" key="4">
    <source>
        <dbReference type="EMBL" id="HGV98560.1"/>
    </source>
</evidence>
<dbReference type="Pfam" id="PF04321">
    <property type="entry name" value="RmlD_sub_bind"/>
    <property type="match status" value="1"/>
</dbReference>
<dbReference type="CDD" id="cd05254">
    <property type="entry name" value="dTDP_HR_like_SDR_e"/>
    <property type="match status" value="1"/>
</dbReference>
<proteinExistence type="inferred from homology"/>
<evidence type="ECO:0000259" key="3">
    <source>
        <dbReference type="Pfam" id="PF04321"/>
    </source>
</evidence>
<evidence type="ECO:0000256" key="2">
    <source>
        <dbReference type="RuleBase" id="RU364082"/>
    </source>
</evidence>
<dbReference type="EMBL" id="DTGZ01000184">
    <property type="protein sequence ID" value="HGV98560.1"/>
    <property type="molecule type" value="Genomic_DNA"/>
</dbReference>
<keyword evidence="2" id="KW-0521">NADP</keyword>
<comment type="pathway">
    <text evidence="2">Carbohydrate biosynthesis; dTDP-L-rhamnose biosynthesis.</text>
</comment>
<dbReference type="UniPathway" id="UPA00124"/>
<dbReference type="GO" id="GO:0008831">
    <property type="term" value="F:dTDP-4-dehydrorhamnose reductase activity"/>
    <property type="evidence" value="ECO:0007669"/>
    <property type="project" value="UniProtKB-EC"/>
</dbReference>
<dbReference type="InterPro" id="IPR029903">
    <property type="entry name" value="RmlD-like-bd"/>
</dbReference>
<keyword evidence="2 4" id="KW-0560">Oxidoreductase</keyword>
<dbReference type="Gene3D" id="3.90.25.10">
    <property type="entry name" value="UDP-galactose 4-epimerase, domain 1"/>
    <property type="match status" value="1"/>
</dbReference>
<dbReference type="AlphaFoldDB" id="A0A7C4XNP2"/>
<evidence type="ECO:0000256" key="1">
    <source>
        <dbReference type="ARBA" id="ARBA00010944"/>
    </source>
</evidence>
<accession>A0A7C4XNP2</accession>
<dbReference type="SUPFAM" id="SSF51735">
    <property type="entry name" value="NAD(P)-binding Rossmann-fold domains"/>
    <property type="match status" value="1"/>
</dbReference>
<dbReference type="GO" id="GO:0005829">
    <property type="term" value="C:cytosol"/>
    <property type="evidence" value="ECO:0007669"/>
    <property type="project" value="TreeGrafter"/>
</dbReference>